<accession>I3W0B9</accession>
<feature type="region of interest" description="Disordered" evidence="1">
    <location>
        <begin position="1"/>
        <end position="22"/>
    </location>
</feature>
<keyword evidence="2" id="KW-0614">Plasmid</keyword>
<sequence length="37" mass="4295">MKGQNQVERKPHRSEAEMERNLYRNGTLLARLAVKLG</sequence>
<reference evidence="2" key="1">
    <citation type="submission" date="2012-01" db="EMBL/GenBank/DDBJ databases">
        <authorList>
            <person name="Summers A.O."/>
            <person name="Wireman J."/>
        </authorList>
    </citation>
    <scope>NUCLEOTIDE SEQUENCE</scope>
    <source>
        <strain evidence="2">AC2-58</strain>
        <plasmid evidence="2">pAC258-26</plasmid>
    </source>
</reference>
<name>I3W0B9_ACEPA</name>
<dbReference type="EMBL" id="JQ418524">
    <property type="protein sequence ID" value="AFK89046.1"/>
    <property type="molecule type" value="Genomic_DNA"/>
</dbReference>
<dbReference type="AlphaFoldDB" id="I3W0B9"/>
<geneLocation type="plasmid" evidence="2">
    <name>pAC258-26</name>
</geneLocation>
<organism evidence="2">
    <name type="scientific">Acetobacter pasteurianus</name>
    <name type="common">Acetobacter turbidans</name>
    <dbReference type="NCBI Taxonomy" id="438"/>
    <lineage>
        <taxon>Bacteria</taxon>
        <taxon>Pseudomonadati</taxon>
        <taxon>Pseudomonadota</taxon>
        <taxon>Alphaproteobacteria</taxon>
        <taxon>Acetobacterales</taxon>
        <taxon>Acetobacteraceae</taxon>
        <taxon>Acetobacter</taxon>
    </lineage>
</organism>
<evidence type="ECO:0000256" key="1">
    <source>
        <dbReference type="SAM" id="MobiDB-lite"/>
    </source>
</evidence>
<evidence type="ECO:0000313" key="2">
    <source>
        <dbReference type="EMBL" id="AFK89046.1"/>
    </source>
</evidence>
<protein>
    <submittedName>
        <fullName evidence="2">Uncharacterized protein</fullName>
    </submittedName>
</protein>
<feature type="compositionally biased region" description="Basic and acidic residues" evidence="1">
    <location>
        <begin position="7"/>
        <end position="22"/>
    </location>
</feature>
<proteinExistence type="predicted"/>